<dbReference type="InterPro" id="IPR023753">
    <property type="entry name" value="FAD/NAD-binding_dom"/>
</dbReference>
<sequence length="323" mass="36001">MLELLIIGAGPTGLYAAFLAGLRKLDAAVIESLPYMGGQPINLYKDKPIYDAPGFYKIKAEDYVKECIKQYKRFEKEVPVYLNQEALEVKRVNDYYEVTTNQQVFQTKTILIAHGGGSFTPMPLDVENSHLEGVIYHIDNLEDHKDKEIVVLGGGDSAVDWALELKSITENVHLVHRRDAFRAHQDTLDQYLKLNGKTHTPYVVKRVLGDKKVTGIELEDVKTKELLIMPAHTILVNYGLLGSKSKLEDWGIEGIKGLIYVNSKMETNLEGIYAAGNGVFYEGKAKMIVTGMGEAATAIGVISEYLHPERTTNTQHSSSIITE</sequence>
<dbReference type="STRING" id="1318466.BN85410870"/>
<gene>
    <name evidence="7" type="ORF">BN85410870</name>
</gene>
<evidence type="ECO:0000256" key="5">
    <source>
        <dbReference type="HAMAP-Rule" id="MF_01685"/>
    </source>
</evidence>
<protein>
    <recommendedName>
        <fullName evidence="5">Ferredoxin--NADP reductase</fullName>
        <shortName evidence="5">FNR</shortName>
        <shortName evidence="5">Fd-NADP(+) reductase</shortName>
        <ecNumber evidence="5">1.18.1.2</ecNumber>
    </recommendedName>
</protein>
<dbReference type="Pfam" id="PF07992">
    <property type="entry name" value="Pyr_redox_2"/>
    <property type="match status" value="1"/>
</dbReference>
<dbReference type="HOGENOM" id="CLU_031864_5_5_14"/>
<dbReference type="GO" id="GO:0050661">
    <property type="term" value="F:NADP binding"/>
    <property type="evidence" value="ECO:0007669"/>
    <property type="project" value="UniProtKB-UniRule"/>
</dbReference>
<comment type="cofactor">
    <cofactor evidence="5">
        <name>FAD</name>
        <dbReference type="ChEBI" id="CHEBI:57692"/>
    </cofactor>
    <text evidence="5">Binds 1 FAD per subunit.</text>
</comment>
<dbReference type="RefSeq" id="WP_030003551.1">
    <property type="nucleotide sequence ID" value="NC_022538.1"/>
</dbReference>
<comment type="subunit">
    <text evidence="5">Homodimer.</text>
</comment>
<proteinExistence type="inferred from homology"/>
<keyword evidence="3 5" id="KW-0521">NADP</keyword>
<dbReference type="SUPFAM" id="SSF51905">
    <property type="entry name" value="FAD/NAD(P)-binding domain"/>
    <property type="match status" value="1"/>
</dbReference>
<dbReference type="InterPro" id="IPR050097">
    <property type="entry name" value="Ferredoxin-NADP_redctase_2"/>
</dbReference>
<feature type="binding site" evidence="5">
    <location>
        <position position="318"/>
    </location>
    <ligand>
        <name>FAD</name>
        <dbReference type="ChEBI" id="CHEBI:57692"/>
    </ligand>
</feature>
<dbReference type="PRINTS" id="PR00368">
    <property type="entry name" value="FADPNR"/>
</dbReference>
<dbReference type="GO" id="GO:0050660">
    <property type="term" value="F:flavin adenine dinucleotide binding"/>
    <property type="evidence" value="ECO:0007669"/>
    <property type="project" value="UniProtKB-UniRule"/>
</dbReference>
<evidence type="ECO:0000256" key="3">
    <source>
        <dbReference type="ARBA" id="ARBA00022857"/>
    </source>
</evidence>
<feature type="domain" description="FAD/NAD(P)-binding" evidence="6">
    <location>
        <begin position="4"/>
        <end position="282"/>
    </location>
</feature>
<keyword evidence="2 5" id="KW-0274">FAD</keyword>
<dbReference type="Gene3D" id="3.50.50.60">
    <property type="entry name" value="FAD/NAD(P)-binding domain"/>
    <property type="match status" value="2"/>
</dbReference>
<organism evidence="7 8">
    <name type="scientific">Alteracholeplasma palmae (strain ATCC 49389 / J233)</name>
    <name type="common">Acholeplasma palmae</name>
    <dbReference type="NCBI Taxonomy" id="1318466"/>
    <lineage>
        <taxon>Bacteria</taxon>
        <taxon>Bacillati</taxon>
        <taxon>Mycoplasmatota</taxon>
        <taxon>Mollicutes</taxon>
        <taxon>Acholeplasmatales</taxon>
        <taxon>Acholeplasmataceae</taxon>
        <taxon>Acholeplasma</taxon>
    </lineage>
</organism>
<evidence type="ECO:0000256" key="2">
    <source>
        <dbReference type="ARBA" id="ARBA00022827"/>
    </source>
</evidence>
<dbReference type="InterPro" id="IPR022890">
    <property type="entry name" value="Fd--NADP_Rdtase_type_2"/>
</dbReference>
<dbReference type="OrthoDB" id="9806179at2"/>
<evidence type="ECO:0000313" key="8">
    <source>
        <dbReference type="Proteomes" id="UP000032740"/>
    </source>
</evidence>
<keyword evidence="1 5" id="KW-0285">Flavoprotein</keyword>
<dbReference type="EC" id="1.18.1.2" evidence="5"/>
<feature type="binding site" evidence="5">
    <location>
        <position position="12"/>
    </location>
    <ligand>
        <name>FAD</name>
        <dbReference type="ChEBI" id="CHEBI:57692"/>
    </ligand>
</feature>
<evidence type="ECO:0000256" key="4">
    <source>
        <dbReference type="ARBA" id="ARBA00023002"/>
    </source>
</evidence>
<dbReference type="EMBL" id="FO681347">
    <property type="protein sequence ID" value="CCV64664.1"/>
    <property type="molecule type" value="Genomic_DNA"/>
</dbReference>
<feature type="binding site" evidence="5">
    <location>
        <position position="86"/>
    </location>
    <ligand>
        <name>FAD</name>
        <dbReference type="ChEBI" id="CHEBI:57692"/>
    </ligand>
</feature>
<reference evidence="7 8" key="1">
    <citation type="journal article" date="2013" name="J. Mol. Microbiol. Biotechnol.">
        <title>Analysis of the Complete Genomes of Acholeplasma brassicae , A. palmae and A. laidlawii and Their Comparison to the Obligate Parasites from ' Candidatus Phytoplasma'.</title>
        <authorList>
            <person name="Kube M."/>
            <person name="Siewert C."/>
            <person name="Migdoll A.M."/>
            <person name="Duduk B."/>
            <person name="Holz S."/>
            <person name="Rabus R."/>
            <person name="Seemuller E."/>
            <person name="Mitrovic J."/>
            <person name="Muller I."/>
            <person name="Buttner C."/>
            <person name="Reinhardt R."/>
        </authorList>
    </citation>
    <scope>NUCLEOTIDE SEQUENCE [LARGE SCALE GENOMIC DNA]</scope>
    <source>
        <strain evidence="7 8">J233</strain>
    </source>
</reference>
<comment type="similarity">
    <text evidence="5">Belongs to the ferredoxin--NADP reductase type 2 family.</text>
</comment>
<dbReference type="InterPro" id="IPR036188">
    <property type="entry name" value="FAD/NAD-bd_sf"/>
</dbReference>
<feature type="binding site" evidence="5">
    <location>
        <position position="44"/>
    </location>
    <ligand>
        <name>FAD</name>
        <dbReference type="ChEBI" id="CHEBI:57692"/>
    </ligand>
</feature>
<accession>U4KL88</accession>
<keyword evidence="8" id="KW-1185">Reference proteome</keyword>
<dbReference type="AlphaFoldDB" id="U4KL88"/>
<feature type="binding site" evidence="5">
    <location>
        <position position="31"/>
    </location>
    <ligand>
        <name>FAD</name>
        <dbReference type="ChEBI" id="CHEBI:57692"/>
    </ligand>
</feature>
<dbReference type="GO" id="GO:0004324">
    <property type="term" value="F:ferredoxin-NADP+ reductase activity"/>
    <property type="evidence" value="ECO:0007669"/>
    <property type="project" value="UniProtKB-UniRule"/>
</dbReference>
<dbReference type="HAMAP" id="MF_01685">
    <property type="entry name" value="FENR2"/>
    <property type="match status" value="1"/>
</dbReference>
<keyword evidence="4 5" id="KW-0560">Oxidoreductase</keyword>
<comment type="caution">
    <text evidence="5">Lacks conserved residue(s) required for the propagation of feature annotation.</text>
</comment>
<name>U4KL88_ALTPJ</name>
<dbReference type="KEGG" id="apal:BN85410870"/>
<feature type="binding site" evidence="5">
    <location>
        <position position="119"/>
    </location>
    <ligand>
        <name>FAD</name>
        <dbReference type="ChEBI" id="CHEBI:57692"/>
    </ligand>
</feature>
<dbReference type="Proteomes" id="UP000032740">
    <property type="component" value="Chromosome"/>
</dbReference>
<dbReference type="PRINTS" id="PR00469">
    <property type="entry name" value="PNDRDTASEII"/>
</dbReference>
<dbReference type="PANTHER" id="PTHR48105">
    <property type="entry name" value="THIOREDOXIN REDUCTASE 1-RELATED-RELATED"/>
    <property type="match status" value="1"/>
</dbReference>
<evidence type="ECO:0000259" key="6">
    <source>
        <dbReference type="Pfam" id="PF07992"/>
    </source>
</evidence>
<evidence type="ECO:0000313" key="7">
    <source>
        <dbReference type="EMBL" id="CCV64664.1"/>
    </source>
</evidence>
<evidence type="ECO:0000256" key="1">
    <source>
        <dbReference type="ARBA" id="ARBA00022630"/>
    </source>
</evidence>
<feature type="binding site" evidence="5">
    <location>
        <position position="39"/>
    </location>
    <ligand>
        <name>FAD</name>
        <dbReference type="ChEBI" id="CHEBI:57692"/>
    </ligand>
</feature>
<comment type="catalytic activity">
    <reaction evidence="5">
        <text>2 reduced [2Fe-2S]-[ferredoxin] + NADP(+) + H(+) = 2 oxidized [2Fe-2S]-[ferredoxin] + NADPH</text>
        <dbReference type="Rhea" id="RHEA:20125"/>
        <dbReference type="Rhea" id="RHEA-COMP:10000"/>
        <dbReference type="Rhea" id="RHEA-COMP:10001"/>
        <dbReference type="ChEBI" id="CHEBI:15378"/>
        <dbReference type="ChEBI" id="CHEBI:33737"/>
        <dbReference type="ChEBI" id="CHEBI:33738"/>
        <dbReference type="ChEBI" id="CHEBI:57783"/>
        <dbReference type="ChEBI" id="CHEBI:58349"/>
        <dbReference type="EC" id="1.18.1.2"/>
    </reaction>
</comment>